<dbReference type="GO" id="GO:0003676">
    <property type="term" value="F:nucleic acid binding"/>
    <property type="evidence" value="ECO:0007669"/>
    <property type="project" value="InterPro"/>
</dbReference>
<accession>A0A8S5LBT0</accession>
<feature type="domain" description="VRR-NUC" evidence="4">
    <location>
        <begin position="22"/>
        <end position="117"/>
    </location>
</feature>
<evidence type="ECO:0000259" key="4">
    <source>
        <dbReference type="SMART" id="SM00990"/>
    </source>
</evidence>
<evidence type="ECO:0000256" key="2">
    <source>
        <dbReference type="ARBA" id="ARBA00022722"/>
    </source>
</evidence>
<dbReference type="Pfam" id="PF08774">
    <property type="entry name" value="VRR_NUC"/>
    <property type="match status" value="1"/>
</dbReference>
<dbReference type="InterPro" id="IPR011856">
    <property type="entry name" value="tRNA_endonuc-like_dom_sf"/>
</dbReference>
<keyword evidence="2" id="KW-0540">Nuclease</keyword>
<keyword evidence="3" id="KW-0378">Hydrolase</keyword>
<dbReference type="GO" id="GO:0004518">
    <property type="term" value="F:nuclease activity"/>
    <property type="evidence" value="ECO:0007669"/>
    <property type="project" value="UniProtKB-KW"/>
</dbReference>
<evidence type="ECO:0000256" key="3">
    <source>
        <dbReference type="ARBA" id="ARBA00022801"/>
    </source>
</evidence>
<protein>
    <submittedName>
        <fullName evidence="5">Nuclease</fullName>
    </submittedName>
</protein>
<dbReference type="Gene3D" id="3.40.1350.10">
    <property type="match status" value="1"/>
</dbReference>
<dbReference type="InterPro" id="IPR014883">
    <property type="entry name" value="VRR_NUC"/>
</dbReference>
<comment type="cofactor">
    <cofactor evidence="1">
        <name>Mg(2+)</name>
        <dbReference type="ChEBI" id="CHEBI:18420"/>
    </cofactor>
</comment>
<dbReference type="GO" id="GO:0016788">
    <property type="term" value="F:hydrolase activity, acting on ester bonds"/>
    <property type="evidence" value="ECO:0007669"/>
    <property type="project" value="InterPro"/>
</dbReference>
<dbReference type="EMBL" id="BK014676">
    <property type="protein sequence ID" value="DAD67384.1"/>
    <property type="molecule type" value="Genomic_DNA"/>
</dbReference>
<evidence type="ECO:0000256" key="1">
    <source>
        <dbReference type="ARBA" id="ARBA00001946"/>
    </source>
</evidence>
<sequence>MMPKYENTLAYAKATGQVPLEDWEMKFFADWLKRNDLKFTHVANERVASVQYKKKLKAMGTSAGFPDMLVFLPTKIVFVEMKRAKKSLSRVSDEQEDWVDTINCYGYAKAKVCYGSGEAIDFIKSELGRTR</sequence>
<organism evidence="5">
    <name type="scientific">Siphoviridae sp. ctt5z12</name>
    <dbReference type="NCBI Taxonomy" id="2823604"/>
    <lineage>
        <taxon>Viruses</taxon>
        <taxon>Duplodnaviria</taxon>
        <taxon>Heunggongvirae</taxon>
        <taxon>Uroviricota</taxon>
        <taxon>Caudoviricetes</taxon>
    </lineage>
</organism>
<reference evidence="5" key="1">
    <citation type="journal article" date="2021" name="Proc. Natl. Acad. Sci. U.S.A.">
        <title>A Catalog of Tens of Thousands of Viruses from Human Metagenomes Reveals Hidden Associations with Chronic Diseases.</title>
        <authorList>
            <person name="Tisza M.J."/>
            <person name="Buck C.B."/>
        </authorList>
    </citation>
    <scope>NUCLEOTIDE SEQUENCE</scope>
    <source>
        <strain evidence="5">Ctt5z12</strain>
    </source>
</reference>
<proteinExistence type="predicted"/>
<dbReference type="SMART" id="SM00990">
    <property type="entry name" value="VRR_NUC"/>
    <property type="match status" value="1"/>
</dbReference>
<name>A0A8S5LBT0_9CAUD</name>
<evidence type="ECO:0000313" key="5">
    <source>
        <dbReference type="EMBL" id="DAD67384.1"/>
    </source>
</evidence>